<dbReference type="AlphaFoldDB" id="R0LS67"/>
<evidence type="ECO:0000313" key="2">
    <source>
        <dbReference type="Proteomes" id="UP000296049"/>
    </source>
</evidence>
<keyword evidence="2" id="KW-1185">Reference proteome</keyword>
<accession>R0LS67</accession>
<sequence length="163" mass="18237">MGCKRTKESSDKKQRAFLPEEKVFPSWRIDIKCLGNSCLYLYYSFTQLRVPGTMLYVISFVTQATEVPYTNQGCGPASEKVHSNFHRGQQQSPSLRKKEVGKGSLFVYLTAFLIEECATQSQLIRTEKGKSVSHDSLGLCDIFSLSGFVNQLSMNGSVSLCEL</sequence>
<organism evidence="1 2">
    <name type="scientific">Anas platyrhynchos</name>
    <name type="common">Mallard</name>
    <name type="synonym">Anas boschas</name>
    <dbReference type="NCBI Taxonomy" id="8839"/>
    <lineage>
        <taxon>Eukaryota</taxon>
        <taxon>Metazoa</taxon>
        <taxon>Chordata</taxon>
        <taxon>Craniata</taxon>
        <taxon>Vertebrata</taxon>
        <taxon>Euteleostomi</taxon>
        <taxon>Archelosauria</taxon>
        <taxon>Archosauria</taxon>
        <taxon>Dinosauria</taxon>
        <taxon>Saurischia</taxon>
        <taxon>Theropoda</taxon>
        <taxon>Coelurosauria</taxon>
        <taxon>Aves</taxon>
        <taxon>Neognathae</taxon>
        <taxon>Galloanserae</taxon>
        <taxon>Anseriformes</taxon>
        <taxon>Anatidae</taxon>
        <taxon>Anatinae</taxon>
        <taxon>Anas</taxon>
    </lineage>
</organism>
<name>R0LS67_ANAPL</name>
<evidence type="ECO:0000313" key="1">
    <source>
        <dbReference type="EMBL" id="EOB04590.1"/>
    </source>
</evidence>
<dbReference type="EMBL" id="KB742775">
    <property type="protein sequence ID" value="EOB04590.1"/>
    <property type="molecule type" value="Genomic_DNA"/>
</dbReference>
<dbReference type="Proteomes" id="UP000296049">
    <property type="component" value="Unassembled WGS sequence"/>
</dbReference>
<protein>
    <submittedName>
        <fullName evidence="1">Uncharacterized protein</fullName>
    </submittedName>
</protein>
<reference evidence="2" key="1">
    <citation type="journal article" date="2013" name="Nat. Genet.">
        <title>The duck genome and transcriptome provide insight into an avian influenza virus reservoir species.</title>
        <authorList>
            <person name="Huang Y."/>
            <person name="Li Y."/>
            <person name="Burt D.W."/>
            <person name="Chen H."/>
            <person name="Zhang Y."/>
            <person name="Qian W."/>
            <person name="Kim H."/>
            <person name="Gan S."/>
            <person name="Zhao Y."/>
            <person name="Li J."/>
            <person name="Yi K."/>
            <person name="Feng H."/>
            <person name="Zhu P."/>
            <person name="Li B."/>
            <person name="Liu Q."/>
            <person name="Fairley S."/>
            <person name="Magor K.E."/>
            <person name="Du Z."/>
            <person name="Hu X."/>
            <person name="Goodman L."/>
            <person name="Tafer H."/>
            <person name="Vignal A."/>
            <person name="Lee T."/>
            <person name="Kim K.W."/>
            <person name="Sheng Z."/>
            <person name="An Y."/>
            <person name="Searle S."/>
            <person name="Herrero J."/>
            <person name="Groenen M.A."/>
            <person name="Crooijmans R.P."/>
            <person name="Faraut T."/>
            <person name="Cai Q."/>
            <person name="Webster R.G."/>
            <person name="Aldridge J.R."/>
            <person name="Warren W.C."/>
            <person name="Bartschat S."/>
            <person name="Kehr S."/>
            <person name="Marz M."/>
            <person name="Stadler P.F."/>
            <person name="Smith J."/>
            <person name="Kraus R.H."/>
            <person name="Zhao Y."/>
            <person name="Ren L."/>
            <person name="Fei J."/>
            <person name="Morisson M."/>
            <person name="Kaiser P."/>
            <person name="Griffin D.K."/>
            <person name="Rao M."/>
            <person name="Pitel F."/>
            <person name="Wang J."/>
            <person name="Li N."/>
        </authorList>
    </citation>
    <scope>NUCLEOTIDE SEQUENCE [LARGE SCALE GENOMIC DNA]</scope>
</reference>
<proteinExistence type="predicted"/>
<gene>
    <name evidence="1" type="ORF">Anapl_12341</name>
</gene>